<protein>
    <submittedName>
        <fullName evidence="1">Uncharacterized protein</fullName>
    </submittedName>
</protein>
<accession>A0A368FAH5</accession>
<comment type="caution">
    <text evidence="1">The sequence shown here is derived from an EMBL/GenBank/DDBJ whole genome shotgun (WGS) entry which is preliminary data.</text>
</comment>
<dbReference type="Proteomes" id="UP000252519">
    <property type="component" value="Unassembled WGS sequence"/>
</dbReference>
<sequence length="32" mass="3239">MSVTLNTLSGCIGKCMAKGSILHISLLASCVS</sequence>
<keyword evidence="2" id="KW-1185">Reference proteome</keyword>
<name>A0A368FAH5_ANCCA</name>
<proteinExistence type="predicted"/>
<gene>
    <name evidence="1" type="ORF">ANCCAN_25131</name>
</gene>
<dbReference type="EMBL" id="JOJR01002126">
    <property type="protein sequence ID" value="RCN29113.1"/>
    <property type="molecule type" value="Genomic_DNA"/>
</dbReference>
<organism evidence="1 2">
    <name type="scientific">Ancylostoma caninum</name>
    <name type="common">Dog hookworm</name>
    <dbReference type="NCBI Taxonomy" id="29170"/>
    <lineage>
        <taxon>Eukaryota</taxon>
        <taxon>Metazoa</taxon>
        <taxon>Ecdysozoa</taxon>
        <taxon>Nematoda</taxon>
        <taxon>Chromadorea</taxon>
        <taxon>Rhabditida</taxon>
        <taxon>Rhabditina</taxon>
        <taxon>Rhabditomorpha</taxon>
        <taxon>Strongyloidea</taxon>
        <taxon>Ancylostomatidae</taxon>
        <taxon>Ancylostomatinae</taxon>
        <taxon>Ancylostoma</taxon>
    </lineage>
</organism>
<dbReference type="AlphaFoldDB" id="A0A368FAH5"/>
<reference evidence="1 2" key="1">
    <citation type="submission" date="2014-10" db="EMBL/GenBank/DDBJ databases">
        <title>Draft genome of the hookworm Ancylostoma caninum.</title>
        <authorList>
            <person name="Mitreva M."/>
        </authorList>
    </citation>
    <scope>NUCLEOTIDE SEQUENCE [LARGE SCALE GENOMIC DNA]</scope>
    <source>
        <strain evidence="1 2">Baltimore</strain>
    </source>
</reference>
<evidence type="ECO:0000313" key="1">
    <source>
        <dbReference type="EMBL" id="RCN29113.1"/>
    </source>
</evidence>
<evidence type="ECO:0000313" key="2">
    <source>
        <dbReference type="Proteomes" id="UP000252519"/>
    </source>
</evidence>